<reference evidence="2 3" key="1">
    <citation type="submission" date="2020-02" db="EMBL/GenBank/DDBJ databases">
        <title>Draft genome sequence of Haematococcus lacustris strain NIES-144.</title>
        <authorList>
            <person name="Morimoto D."/>
            <person name="Nakagawa S."/>
            <person name="Yoshida T."/>
            <person name="Sawayama S."/>
        </authorList>
    </citation>
    <scope>NUCLEOTIDE SEQUENCE [LARGE SCALE GENOMIC DNA]</scope>
    <source>
        <strain evidence="2 3">NIES-144</strain>
    </source>
</reference>
<comment type="caution">
    <text evidence="2">The sequence shown here is derived from an EMBL/GenBank/DDBJ whole genome shotgun (WGS) entry which is preliminary data.</text>
</comment>
<evidence type="ECO:0000313" key="2">
    <source>
        <dbReference type="EMBL" id="GFH08312.1"/>
    </source>
</evidence>
<gene>
    <name evidence="2" type="ORF">HaLaN_03255</name>
</gene>
<accession>A0A699YYZ3</accession>
<dbReference type="EMBL" id="BLLF01000153">
    <property type="protein sequence ID" value="GFH08312.1"/>
    <property type="molecule type" value="Genomic_DNA"/>
</dbReference>
<protein>
    <submittedName>
        <fullName evidence="2">Uncharacterized protein</fullName>
    </submittedName>
</protein>
<organism evidence="2 3">
    <name type="scientific">Haematococcus lacustris</name>
    <name type="common">Green alga</name>
    <name type="synonym">Haematococcus pluvialis</name>
    <dbReference type="NCBI Taxonomy" id="44745"/>
    <lineage>
        <taxon>Eukaryota</taxon>
        <taxon>Viridiplantae</taxon>
        <taxon>Chlorophyta</taxon>
        <taxon>core chlorophytes</taxon>
        <taxon>Chlorophyceae</taxon>
        <taxon>CS clade</taxon>
        <taxon>Chlamydomonadales</taxon>
        <taxon>Haematococcaceae</taxon>
        <taxon>Haematococcus</taxon>
    </lineage>
</organism>
<feature type="region of interest" description="Disordered" evidence="1">
    <location>
        <begin position="103"/>
        <end position="122"/>
    </location>
</feature>
<sequence>MVAVLANRTVLWPDVPCAAPWHCGPQGPGHLLHVPLDGGMGNLVHPYGSLGVQRCYDLRYSEENCMQQGRGMVEAEFSHLLHTVAEPDQYHPSKRNTVLRCRRSVPGTPPVPEPEHGSSGLSGDILGHAVTLPEKAVVAALAGRDEEPILYIQTPLVVSFDLGQPPEQAYQRFQDTCPALGSNWADNFRGPIPFHFPAGEAY</sequence>
<evidence type="ECO:0000256" key="1">
    <source>
        <dbReference type="SAM" id="MobiDB-lite"/>
    </source>
</evidence>
<proteinExistence type="predicted"/>
<evidence type="ECO:0000313" key="3">
    <source>
        <dbReference type="Proteomes" id="UP000485058"/>
    </source>
</evidence>
<dbReference type="AlphaFoldDB" id="A0A699YYZ3"/>
<keyword evidence="3" id="KW-1185">Reference proteome</keyword>
<name>A0A699YYZ3_HAELA</name>
<dbReference type="Proteomes" id="UP000485058">
    <property type="component" value="Unassembled WGS sequence"/>
</dbReference>